<dbReference type="GO" id="GO:0008684">
    <property type="term" value="F:2-oxopent-4-enoate hydratase activity"/>
    <property type="evidence" value="ECO:0007669"/>
    <property type="project" value="TreeGrafter"/>
</dbReference>
<dbReference type="GO" id="GO:0005737">
    <property type="term" value="C:cytoplasm"/>
    <property type="evidence" value="ECO:0007669"/>
    <property type="project" value="TreeGrafter"/>
</dbReference>
<dbReference type="PANTHER" id="PTHR30143">
    <property type="entry name" value="ACID HYDRATASE"/>
    <property type="match status" value="1"/>
</dbReference>
<dbReference type="AlphaFoldDB" id="A0A0K8MIJ2"/>
<evidence type="ECO:0000313" key="2">
    <source>
        <dbReference type="Proteomes" id="UP000253891"/>
    </source>
</evidence>
<reference evidence="1 2" key="1">
    <citation type="journal article" date="2015" name="BMC Genomics">
        <title>Comparative genomics of Fructobacillus spp. and Leuconostoc spp. reveals niche-specific evolution of Fructobacillus spp.</title>
        <authorList>
            <person name="Endo A."/>
            <person name="Tanizawa Y."/>
            <person name="Tanaka N."/>
            <person name="Maeno S."/>
            <person name="Kumar H."/>
            <person name="Shiwa Y."/>
            <person name="Okada S."/>
            <person name="Yoshikawa H."/>
            <person name="Dicks L."/>
            <person name="Nakagawa J."/>
            <person name="Arita M."/>
        </authorList>
    </citation>
    <scope>NUCLEOTIDE SEQUENCE [LARGE SCALE GENOMIC DNA]</scope>
    <source>
        <strain evidence="1 2">JCM 12225</strain>
    </source>
</reference>
<name>A0A0K8MIJ2_9LACO</name>
<dbReference type="EMBL" id="DF968005">
    <property type="protein sequence ID" value="GAP00387.1"/>
    <property type="molecule type" value="Genomic_DNA"/>
</dbReference>
<gene>
    <name evidence="1" type="ORF">FFIC_284040</name>
</gene>
<evidence type="ECO:0000313" key="1">
    <source>
        <dbReference type="EMBL" id="GAP00387.1"/>
    </source>
</evidence>
<dbReference type="Proteomes" id="UP000253891">
    <property type="component" value="Unassembled WGS sequence"/>
</dbReference>
<dbReference type="PANTHER" id="PTHR30143:SF0">
    <property type="entry name" value="2-KETO-4-PENTENOATE HYDRATASE"/>
    <property type="match status" value="1"/>
</dbReference>
<sequence length="271" mass="30253">MTMTNLNVKVTPESNEDQLAHALYNAYQEKQPLQMNEWVDLVSDDETAYRVQDLLMQFKNQPLGGYKVSLTSPQTQEMFDSNEPLYGAQVQSHFVQSPATLSLKDNLMEPLAEVELVFKAKEDLNVNDTLEDLQRKTQVSAGVEVPDARFSDWFPSLSKYLVMSDAAVGGFVVYGEERDSTDLSMEDFTNVTTKLYHDGEQVAEGVSSEVLGNPLKSLQWLVQKLDAQGKTLKAGERVSSGTFLLPANLTKGTWKASFSHNFPDVVVEVQD</sequence>
<proteinExistence type="predicted"/>
<dbReference type="Gene3D" id="3.90.850.10">
    <property type="entry name" value="Fumarylacetoacetase-like, C-terminal domain"/>
    <property type="match status" value="1"/>
</dbReference>
<keyword evidence="2" id="KW-1185">Reference proteome</keyword>
<organism evidence="1 2">
    <name type="scientific">Fructobacillus ficulneus</name>
    <dbReference type="NCBI Taxonomy" id="157463"/>
    <lineage>
        <taxon>Bacteria</taxon>
        <taxon>Bacillati</taxon>
        <taxon>Bacillota</taxon>
        <taxon>Bacilli</taxon>
        <taxon>Lactobacillales</taxon>
        <taxon>Lactobacillaceae</taxon>
        <taxon>Fructobacillus</taxon>
    </lineage>
</organism>
<dbReference type="STRING" id="157463.GCA_001047075_01275"/>
<dbReference type="SUPFAM" id="SSF56529">
    <property type="entry name" value="FAH"/>
    <property type="match status" value="1"/>
</dbReference>
<dbReference type="InterPro" id="IPR036663">
    <property type="entry name" value="Fumarylacetoacetase_C_sf"/>
</dbReference>
<protein>
    <submittedName>
        <fullName evidence="1">2-oxo-hepta-3-ene-1,7-dioic acid hydratase</fullName>
    </submittedName>
</protein>
<accession>A0A0K8MIJ2</accession>
<dbReference type="InterPro" id="IPR050772">
    <property type="entry name" value="Hydratase-Decarb/MhpD_sf"/>
</dbReference>